<dbReference type="PROSITE" id="PS51662">
    <property type="entry name" value="BP_PHYTASE"/>
    <property type="match status" value="1"/>
</dbReference>
<feature type="signal peptide" evidence="1">
    <location>
        <begin position="1"/>
        <end position="19"/>
    </location>
</feature>
<protein>
    <submittedName>
        <fullName evidence="3">3-phytase</fullName>
    </submittedName>
</protein>
<sequence length="375" mass="41018">MKSTKKLCAAFLTVSFLTAGWTASYSLSEAAKHYHDVAVQADYETDVVVSGKDAADDPALWVHPKDVAQSKIIATNKQGGLLVYDLKGKELSSVKVGKPNNVDVRYNFLLGKEKVDIAAATDRAKNNGILIYAINRDTGELTNIAARDIFAKMKVVYGFSLYHSLINDKFYALVSGHKGEFEQYELFDNGSGKIDAKLVRSFEIGSISEGMVADDELGNFYVSEENVGIWKYGAEPTAGTNRILIDSVGPGNLIADVEGLTIYYAKNGKGYLLASSQGNNSYTVYERGGNNAFIGRFSIDDGLIDGTNDTDGIDVIGLNLGKDFPYGLFIAQDGENMDGAKKLNQNFKIVRWDKIAKALNLEMDNTVNPRKLKKH</sequence>
<dbReference type="InterPro" id="IPR003431">
    <property type="entry name" value="B-propeller_Phytase"/>
</dbReference>
<dbReference type="EMBL" id="SLUI01000020">
    <property type="protein sequence ID" value="TCL32716.1"/>
    <property type="molecule type" value="Genomic_DNA"/>
</dbReference>
<dbReference type="GO" id="GO:0016158">
    <property type="term" value="F:inositol hexakisphosphate 3-phosphatase activity"/>
    <property type="evidence" value="ECO:0007669"/>
    <property type="project" value="InterPro"/>
</dbReference>
<dbReference type="OrthoDB" id="292013at2"/>
<keyword evidence="1" id="KW-0732">Signal</keyword>
<dbReference type="SUPFAM" id="SSF50956">
    <property type="entry name" value="Thermostable phytase (3-phytase)"/>
    <property type="match status" value="1"/>
</dbReference>
<dbReference type="Proteomes" id="UP000295063">
    <property type="component" value="Unassembled WGS sequence"/>
</dbReference>
<keyword evidence="4" id="KW-1185">Reference proteome</keyword>
<comment type="caution">
    <text evidence="3">The sequence shown here is derived from an EMBL/GenBank/DDBJ whole genome shotgun (WGS) entry which is preliminary data.</text>
</comment>
<dbReference type="RefSeq" id="WP_132083301.1">
    <property type="nucleotide sequence ID" value="NZ_DALZLR010000006.1"/>
</dbReference>
<feature type="domain" description="BPP" evidence="2">
    <location>
        <begin position="29"/>
        <end position="359"/>
    </location>
</feature>
<accession>A0A4R1PPJ3</accession>
<reference evidence="3 4" key="1">
    <citation type="submission" date="2019-03" db="EMBL/GenBank/DDBJ databases">
        <title>Genomic Encyclopedia of Type Strains, Phase IV (KMG-IV): sequencing the most valuable type-strain genomes for metagenomic binning, comparative biology and taxonomic classification.</title>
        <authorList>
            <person name="Goeker M."/>
        </authorList>
    </citation>
    <scope>NUCLEOTIDE SEQUENCE [LARGE SCALE GENOMIC DNA]</scope>
    <source>
        <strain evidence="3 4">DSM 15969</strain>
    </source>
</reference>
<dbReference type="Gene3D" id="2.120.10.30">
    <property type="entry name" value="TolB, C-terminal domain"/>
    <property type="match status" value="1"/>
</dbReference>
<gene>
    <name evidence="3" type="ORF">EV210_12036</name>
</gene>
<name>A0A4R1PPJ3_9FIRM</name>
<dbReference type="InterPro" id="IPR011042">
    <property type="entry name" value="6-blade_b-propeller_TolB-like"/>
</dbReference>
<feature type="chain" id="PRO_5039123892" evidence="1">
    <location>
        <begin position="20"/>
        <end position="375"/>
    </location>
</feature>
<evidence type="ECO:0000259" key="2">
    <source>
        <dbReference type="PROSITE" id="PS51662"/>
    </source>
</evidence>
<evidence type="ECO:0000313" key="4">
    <source>
        <dbReference type="Proteomes" id="UP000295063"/>
    </source>
</evidence>
<proteinExistence type="predicted"/>
<evidence type="ECO:0000256" key="1">
    <source>
        <dbReference type="SAM" id="SignalP"/>
    </source>
</evidence>
<dbReference type="Pfam" id="PF02333">
    <property type="entry name" value="Phytase"/>
    <property type="match status" value="1"/>
</dbReference>
<organism evidence="3 4">
    <name type="scientific">Anaerospora hongkongensis</name>
    <dbReference type="NCBI Taxonomy" id="244830"/>
    <lineage>
        <taxon>Bacteria</taxon>
        <taxon>Bacillati</taxon>
        <taxon>Bacillota</taxon>
        <taxon>Negativicutes</taxon>
        <taxon>Selenomonadales</taxon>
        <taxon>Sporomusaceae</taxon>
        <taxon>Anaerospora</taxon>
    </lineage>
</organism>
<evidence type="ECO:0000313" key="3">
    <source>
        <dbReference type="EMBL" id="TCL32716.1"/>
    </source>
</evidence>
<dbReference type="AlphaFoldDB" id="A0A4R1PPJ3"/>